<reference evidence="3 4" key="1">
    <citation type="submission" date="2018-11" db="EMBL/GenBank/DDBJ databases">
        <title>Sequencing the genomes of 1000 actinobacteria strains.</title>
        <authorList>
            <person name="Klenk H.-P."/>
        </authorList>
    </citation>
    <scope>NUCLEOTIDE SEQUENCE [LARGE SCALE GENOMIC DNA]</scope>
    <source>
        <strain evidence="3 4">DSM 15700</strain>
    </source>
</reference>
<dbReference type="Gene3D" id="3.60.10.10">
    <property type="entry name" value="Endonuclease/exonuclease/phosphatase"/>
    <property type="match status" value="1"/>
</dbReference>
<sequence length="373" mass="40377">MTVSATLPAGSPSGERTARVPSRRARVVSRVVLALALAWGTYALAGALLAGRWWLWNGLGLAPPVAHLAVPAVLVAVELLAGARRLRVLAATGVALVVGLGQTGVVLPGGVLPDDAGATPDAPTAVVVGWNTFSWDQGHDRGEFFAYLRSLDADVLLLQEHQHATPPDDRPRPVDDLDRVRRELPGYTAVAAGEFLTLSRYPVVDSAALRPDDLPPPRTDWPDYWDVRALRTDVRIGDRTVSLYNTHAPDLLNVNRSPFGRDFYEELHDSASRRTSHFSLLQDDLAANPHPVVLTGDLNVQPGSADLRWYDGLDDAARAGSSPYPGTFPATFPLWRLDWMLTGDGVEVLDHEVPGTGAGFSTHRPIRATVRFP</sequence>
<feature type="transmembrane region" description="Helical" evidence="1">
    <location>
        <begin position="61"/>
        <end position="81"/>
    </location>
</feature>
<keyword evidence="3" id="KW-0378">Hydrolase</keyword>
<evidence type="ECO:0000313" key="4">
    <source>
        <dbReference type="Proteomes" id="UP000280501"/>
    </source>
</evidence>
<dbReference type="EMBL" id="RKQZ01000001">
    <property type="protein sequence ID" value="RPF21201.1"/>
    <property type="molecule type" value="Genomic_DNA"/>
</dbReference>
<accession>A0A3N4ZMP2</accession>
<name>A0A3N4ZMP2_9MICO</name>
<dbReference type="Proteomes" id="UP000280501">
    <property type="component" value="Unassembled WGS sequence"/>
</dbReference>
<dbReference type="GO" id="GO:0004527">
    <property type="term" value="F:exonuclease activity"/>
    <property type="evidence" value="ECO:0007669"/>
    <property type="project" value="UniProtKB-KW"/>
</dbReference>
<keyword evidence="3" id="KW-0269">Exonuclease</keyword>
<dbReference type="GO" id="GO:0004519">
    <property type="term" value="F:endonuclease activity"/>
    <property type="evidence" value="ECO:0007669"/>
    <property type="project" value="UniProtKB-KW"/>
</dbReference>
<dbReference type="RefSeq" id="WP_123814269.1">
    <property type="nucleotide sequence ID" value="NZ_RKQZ01000001.1"/>
</dbReference>
<proteinExistence type="predicted"/>
<feature type="transmembrane region" description="Helical" evidence="1">
    <location>
        <begin position="31"/>
        <end position="55"/>
    </location>
</feature>
<organism evidence="3 4">
    <name type="scientific">Myceligenerans xiligouense</name>
    <dbReference type="NCBI Taxonomy" id="253184"/>
    <lineage>
        <taxon>Bacteria</taxon>
        <taxon>Bacillati</taxon>
        <taxon>Actinomycetota</taxon>
        <taxon>Actinomycetes</taxon>
        <taxon>Micrococcales</taxon>
        <taxon>Promicromonosporaceae</taxon>
        <taxon>Myceligenerans</taxon>
    </lineage>
</organism>
<keyword evidence="1" id="KW-0472">Membrane</keyword>
<keyword evidence="3" id="KW-0255">Endonuclease</keyword>
<dbReference type="Pfam" id="PF03372">
    <property type="entry name" value="Exo_endo_phos"/>
    <property type="match status" value="1"/>
</dbReference>
<dbReference type="InterPro" id="IPR005135">
    <property type="entry name" value="Endo/exonuclease/phosphatase"/>
</dbReference>
<dbReference type="AlphaFoldDB" id="A0A3N4ZMP2"/>
<feature type="transmembrane region" description="Helical" evidence="1">
    <location>
        <begin position="88"/>
        <end position="107"/>
    </location>
</feature>
<evidence type="ECO:0000259" key="2">
    <source>
        <dbReference type="Pfam" id="PF03372"/>
    </source>
</evidence>
<feature type="domain" description="Endonuclease/exonuclease/phosphatase" evidence="2">
    <location>
        <begin position="130"/>
        <end position="359"/>
    </location>
</feature>
<evidence type="ECO:0000256" key="1">
    <source>
        <dbReference type="SAM" id="Phobius"/>
    </source>
</evidence>
<keyword evidence="3" id="KW-0540">Nuclease</keyword>
<keyword evidence="1" id="KW-1133">Transmembrane helix</keyword>
<dbReference type="OrthoDB" id="9793162at2"/>
<protein>
    <submittedName>
        <fullName evidence="3">Endonuclease/exonuclease/phosphatase family metal-dependent hydrolase</fullName>
    </submittedName>
</protein>
<dbReference type="SUPFAM" id="SSF56219">
    <property type="entry name" value="DNase I-like"/>
    <property type="match status" value="1"/>
</dbReference>
<keyword evidence="1" id="KW-0812">Transmembrane</keyword>
<evidence type="ECO:0000313" key="3">
    <source>
        <dbReference type="EMBL" id="RPF21201.1"/>
    </source>
</evidence>
<dbReference type="InterPro" id="IPR036691">
    <property type="entry name" value="Endo/exonu/phosph_ase_sf"/>
</dbReference>
<comment type="caution">
    <text evidence="3">The sequence shown here is derived from an EMBL/GenBank/DDBJ whole genome shotgun (WGS) entry which is preliminary data.</text>
</comment>
<gene>
    <name evidence="3" type="ORF">EDD34_1824</name>
</gene>
<keyword evidence="4" id="KW-1185">Reference proteome</keyword>